<feature type="domain" description="OmpR/PhoB-type" evidence="9">
    <location>
        <begin position="124"/>
        <end position="219"/>
    </location>
</feature>
<evidence type="ECO:0000256" key="3">
    <source>
        <dbReference type="ARBA" id="ARBA00023015"/>
    </source>
</evidence>
<dbReference type="PROSITE" id="PS51755">
    <property type="entry name" value="OMPR_PHOB"/>
    <property type="match status" value="1"/>
</dbReference>
<organism evidence="10 11">
    <name type="scientific">Streptomyces tunisiensis</name>
    <dbReference type="NCBI Taxonomy" id="948699"/>
    <lineage>
        <taxon>Bacteria</taxon>
        <taxon>Bacillati</taxon>
        <taxon>Actinomycetota</taxon>
        <taxon>Actinomycetes</taxon>
        <taxon>Kitasatosporales</taxon>
        <taxon>Streptomycetaceae</taxon>
        <taxon>Streptomyces</taxon>
    </lineage>
</organism>
<comment type="caution">
    <text evidence="10">The sequence shown here is derived from an EMBL/GenBank/DDBJ whole genome shotgun (WGS) entry which is preliminary data.</text>
</comment>
<keyword evidence="5" id="KW-0804">Transcription</keyword>
<evidence type="ECO:0000256" key="2">
    <source>
        <dbReference type="ARBA" id="ARBA00023012"/>
    </source>
</evidence>
<dbReference type="InterPro" id="IPR011006">
    <property type="entry name" value="CheY-like_superfamily"/>
</dbReference>
<protein>
    <submittedName>
        <fullName evidence="10">Response regulator transcription factor</fullName>
    </submittedName>
</protein>
<evidence type="ECO:0000259" key="9">
    <source>
        <dbReference type="PROSITE" id="PS51755"/>
    </source>
</evidence>
<gene>
    <name evidence="10" type="ORF">GCM10022285_05120</name>
</gene>
<dbReference type="PANTHER" id="PTHR48111:SF1">
    <property type="entry name" value="TWO-COMPONENT RESPONSE REGULATOR ORR33"/>
    <property type="match status" value="1"/>
</dbReference>
<dbReference type="PROSITE" id="PS50110">
    <property type="entry name" value="RESPONSE_REGULATORY"/>
    <property type="match status" value="1"/>
</dbReference>
<evidence type="ECO:0000259" key="8">
    <source>
        <dbReference type="PROSITE" id="PS50110"/>
    </source>
</evidence>
<evidence type="ECO:0000256" key="7">
    <source>
        <dbReference type="PROSITE-ProRule" id="PRU01091"/>
    </source>
</evidence>
<evidence type="ECO:0000256" key="6">
    <source>
        <dbReference type="PROSITE-ProRule" id="PRU00169"/>
    </source>
</evidence>
<evidence type="ECO:0000313" key="11">
    <source>
        <dbReference type="Proteomes" id="UP001501845"/>
    </source>
</evidence>
<evidence type="ECO:0000256" key="1">
    <source>
        <dbReference type="ARBA" id="ARBA00022553"/>
    </source>
</evidence>
<evidence type="ECO:0000256" key="4">
    <source>
        <dbReference type="ARBA" id="ARBA00023125"/>
    </source>
</evidence>
<dbReference type="Gene3D" id="3.40.50.2300">
    <property type="match status" value="1"/>
</dbReference>
<keyword evidence="3" id="KW-0805">Transcription regulation</keyword>
<proteinExistence type="predicted"/>
<reference evidence="11" key="1">
    <citation type="journal article" date="2019" name="Int. J. Syst. Evol. Microbiol.">
        <title>The Global Catalogue of Microorganisms (GCM) 10K type strain sequencing project: providing services to taxonomists for standard genome sequencing and annotation.</title>
        <authorList>
            <consortium name="The Broad Institute Genomics Platform"/>
            <consortium name="The Broad Institute Genome Sequencing Center for Infectious Disease"/>
            <person name="Wu L."/>
            <person name="Ma J."/>
        </authorList>
    </citation>
    <scope>NUCLEOTIDE SEQUENCE [LARGE SCALE GENOMIC DNA]</scope>
    <source>
        <strain evidence="11">JCM 17589</strain>
    </source>
</reference>
<dbReference type="RefSeq" id="WP_114873611.1">
    <property type="nucleotide sequence ID" value="NZ_BAABBU010000004.1"/>
</dbReference>
<dbReference type="InterPro" id="IPR001867">
    <property type="entry name" value="OmpR/PhoB-type_DNA-bd"/>
</dbReference>
<dbReference type="SMART" id="SM00862">
    <property type="entry name" value="Trans_reg_C"/>
    <property type="match status" value="1"/>
</dbReference>
<dbReference type="Gene3D" id="1.10.10.10">
    <property type="entry name" value="Winged helix-like DNA-binding domain superfamily/Winged helix DNA-binding domain"/>
    <property type="match status" value="1"/>
</dbReference>
<dbReference type="PANTHER" id="PTHR48111">
    <property type="entry name" value="REGULATOR OF RPOS"/>
    <property type="match status" value="1"/>
</dbReference>
<comment type="caution">
    <text evidence="6">Lacks conserved residue(s) required for the propagation of feature annotation.</text>
</comment>
<keyword evidence="11" id="KW-1185">Reference proteome</keyword>
<dbReference type="EMBL" id="BAABBU010000004">
    <property type="protein sequence ID" value="GAA4123689.1"/>
    <property type="molecule type" value="Genomic_DNA"/>
</dbReference>
<keyword evidence="2" id="KW-0902">Two-component regulatory system</keyword>
<dbReference type="Pfam" id="PF00486">
    <property type="entry name" value="Trans_reg_C"/>
    <property type="match status" value="1"/>
</dbReference>
<dbReference type="InterPro" id="IPR001789">
    <property type="entry name" value="Sig_transdc_resp-reg_receiver"/>
</dbReference>
<dbReference type="CDD" id="cd00383">
    <property type="entry name" value="trans_reg_C"/>
    <property type="match status" value="1"/>
</dbReference>
<accession>A0ABP7XQ15</accession>
<dbReference type="Proteomes" id="UP001501845">
    <property type="component" value="Unassembled WGS sequence"/>
</dbReference>
<feature type="DNA-binding region" description="OmpR/PhoB-type" evidence="7">
    <location>
        <begin position="124"/>
        <end position="219"/>
    </location>
</feature>
<sequence length="229" mass="25468">MSNVLVVEQDASTAEALVRDLRRQGHTALSVDSGARALRLHRDADIVLLSLELPDIDGLEVCQSLRDVSDVPVIAYTRLDEELERVLALKAGADDCVAKTWGFREIEARIQAVLRRTRPRSGVSESISLRPLHIDPRTREVRLSDQLVDVTSKEFELLYVLAANSETVVSRKELMAKVWGSNWSRASRTIDTHVSSLRTKLGSSGWIITVRGVGYRMGHAGRLPEVFAD</sequence>
<keyword evidence="1" id="KW-0597">Phosphoprotein</keyword>
<dbReference type="SUPFAM" id="SSF52172">
    <property type="entry name" value="CheY-like"/>
    <property type="match status" value="1"/>
</dbReference>
<feature type="domain" description="Response regulatory" evidence="8">
    <location>
        <begin position="3"/>
        <end position="114"/>
    </location>
</feature>
<dbReference type="SMART" id="SM00448">
    <property type="entry name" value="REC"/>
    <property type="match status" value="1"/>
</dbReference>
<dbReference type="Pfam" id="PF00072">
    <property type="entry name" value="Response_reg"/>
    <property type="match status" value="1"/>
</dbReference>
<dbReference type="InterPro" id="IPR036388">
    <property type="entry name" value="WH-like_DNA-bd_sf"/>
</dbReference>
<keyword evidence="4 7" id="KW-0238">DNA-binding</keyword>
<evidence type="ECO:0000256" key="5">
    <source>
        <dbReference type="ARBA" id="ARBA00023163"/>
    </source>
</evidence>
<dbReference type="InterPro" id="IPR039420">
    <property type="entry name" value="WalR-like"/>
</dbReference>
<evidence type="ECO:0000313" key="10">
    <source>
        <dbReference type="EMBL" id="GAA4123689.1"/>
    </source>
</evidence>
<name>A0ABP7XQ15_9ACTN</name>